<dbReference type="EMBL" id="BMAT01009191">
    <property type="protein sequence ID" value="GFS00972.1"/>
    <property type="molecule type" value="Genomic_DNA"/>
</dbReference>
<dbReference type="InterPro" id="IPR050211">
    <property type="entry name" value="FOX_domain-containing"/>
</dbReference>
<evidence type="ECO:0000313" key="7">
    <source>
        <dbReference type="Proteomes" id="UP000762676"/>
    </source>
</evidence>
<accession>A0AAV4HW41</accession>
<feature type="compositionally biased region" description="Polar residues" evidence="4">
    <location>
        <begin position="463"/>
        <end position="472"/>
    </location>
</feature>
<comment type="caution">
    <text evidence="6">The sequence shown here is derived from an EMBL/GenBank/DDBJ whole genome shotgun (WGS) entry which is preliminary data.</text>
</comment>
<proteinExistence type="predicted"/>
<evidence type="ECO:0000256" key="3">
    <source>
        <dbReference type="PROSITE-ProRule" id="PRU00089"/>
    </source>
</evidence>
<feature type="region of interest" description="Disordered" evidence="4">
    <location>
        <begin position="45"/>
        <end position="92"/>
    </location>
</feature>
<feature type="compositionally biased region" description="Low complexity" evidence="4">
    <location>
        <begin position="66"/>
        <end position="77"/>
    </location>
</feature>
<feature type="compositionally biased region" description="Basic and acidic residues" evidence="4">
    <location>
        <begin position="473"/>
        <end position="531"/>
    </location>
</feature>
<dbReference type="PROSITE" id="PS50039">
    <property type="entry name" value="FORK_HEAD_3"/>
    <property type="match status" value="1"/>
</dbReference>
<organism evidence="6 7">
    <name type="scientific">Elysia marginata</name>
    <dbReference type="NCBI Taxonomy" id="1093978"/>
    <lineage>
        <taxon>Eukaryota</taxon>
        <taxon>Metazoa</taxon>
        <taxon>Spiralia</taxon>
        <taxon>Lophotrochozoa</taxon>
        <taxon>Mollusca</taxon>
        <taxon>Gastropoda</taxon>
        <taxon>Heterobranchia</taxon>
        <taxon>Euthyneura</taxon>
        <taxon>Panpulmonata</taxon>
        <taxon>Sacoglossa</taxon>
        <taxon>Placobranchoidea</taxon>
        <taxon>Plakobranchidae</taxon>
        <taxon>Elysia</taxon>
    </lineage>
</organism>
<feature type="region of interest" description="Disordered" evidence="4">
    <location>
        <begin position="379"/>
        <end position="409"/>
    </location>
</feature>
<dbReference type="GO" id="GO:0000978">
    <property type="term" value="F:RNA polymerase II cis-regulatory region sequence-specific DNA binding"/>
    <property type="evidence" value="ECO:0007669"/>
    <property type="project" value="TreeGrafter"/>
</dbReference>
<sequence>MQGFQPTPALPAPSACPPVVAHTGALAPFTMLPYPSPAYHSRYPSFASSSGEDGRATAGSIASLRQQQQQQFLQHQQFLHHHHQQQQHQGPLPLSSGHGYFAASGLLMSQLKYSAMLSELHRHREHSQKPPYSYIALISMAIKASPGRRATLNDIYNFIMERFPYYLDNKQGWQNSIRHNLSLNHCFIKVPRDKGTPGKGNYWTMDPNCDELFEEGNYRRRKRRVKIQHKALTESSGPDTEEDKRASPELADDSNANKGTSGQTNFFNDKDSELSPPGLMSSNHNNTGLPKDNNPISMLSTETRECVFPERASLFGYSNTGMKSLPDHYDLSGHALVWVRGQAGICRISETTEETFDDSSSNPASPTCSESCDTSLNPGCSKSPQKYQDSKIHTPLPINDKSHSSSPKKKARYLLNSKDFFDNSEASEGVYSPKSLFTETENNKCHTHKETLLEKTPICTQVTNSASGQSNGTDKDPQQNELDKNDNTARDDEKVACHTEQHKTSSRQELERQSPHKSPKSDMKSSYEKPNRSPVSTSASLSFGIDRLIGNSQPNDSSKESLMSTETSTSRSSHLNDSQHIVDRFPYHRDSKDLFPMAHHLVGQGIEMESLKDYYTAILRQSSTKDASQLTSNSPYHVYKCNNSTANNMDLCMDKTQPDSSEVTADYTSRNFVLESNLVRKDAEHTDKGEKRKRDVYEGIPNPPPKLIDLNNKNMDSLPLSLLTRGYIGTRDRYPSLLPGSHGAEELRANCLGAAPIETMMLYSGHHPRLLGGHLGLPAHPGALAAAQQRFAHLPQMSKSSNFSCNIYI</sequence>
<evidence type="ECO:0000256" key="4">
    <source>
        <dbReference type="SAM" id="MobiDB-lite"/>
    </source>
</evidence>
<gene>
    <name evidence="6" type="ORF">ElyMa_004570200</name>
</gene>
<evidence type="ECO:0000256" key="2">
    <source>
        <dbReference type="ARBA" id="ARBA00023242"/>
    </source>
</evidence>
<feature type="region of interest" description="Disordered" evidence="4">
    <location>
        <begin position="229"/>
        <end position="297"/>
    </location>
</feature>
<dbReference type="PROSITE" id="PS00658">
    <property type="entry name" value="FORK_HEAD_2"/>
    <property type="match status" value="1"/>
</dbReference>
<dbReference type="InterPro" id="IPR047514">
    <property type="entry name" value="FH_FOXL1"/>
</dbReference>
<dbReference type="SMART" id="SM00339">
    <property type="entry name" value="FH"/>
    <property type="match status" value="1"/>
</dbReference>
<feature type="DNA-binding region" description="Fork-head" evidence="3">
    <location>
        <begin position="129"/>
        <end position="223"/>
    </location>
</feature>
<dbReference type="GO" id="GO:0005634">
    <property type="term" value="C:nucleus"/>
    <property type="evidence" value="ECO:0007669"/>
    <property type="project" value="UniProtKB-SubCell"/>
</dbReference>
<keyword evidence="2 3" id="KW-0539">Nucleus</keyword>
<dbReference type="AlphaFoldDB" id="A0AAV4HW41"/>
<reference evidence="6 7" key="1">
    <citation type="journal article" date="2021" name="Elife">
        <title>Chloroplast acquisition without the gene transfer in kleptoplastic sea slugs, Plakobranchus ocellatus.</title>
        <authorList>
            <person name="Maeda T."/>
            <person name="Takahashi S."/>
            <person name="Yoshida T."/>
            <person name="Shimamura S."/>
            <person name="Takaki Y."/>
            <person name="Nagai Y."/>
            <person name="Toyoda A."/>
            <person name="Suzuki Y."/>
            <person name="Arimoto A."/>
            <person name="Ishii H."/>
            <person name="Satoh N."/>
            <person name="Nishiyama T."/>
            <person name="Hasebe M."/>
            <person name="Maruyama T."/>
            <person name="Minagawa J."/>
            <person name="Obokata J."/>
            <person name="Shigenobu S."/>
        </authorList>
    </citation>
    <scope>NUCLEOTIDE SEQUENCE [LARGE SCALE GENOMIC DNA]</scope>
</reference>
<feature type="region of interest" description="Disordered" evidence="4">
    <location>
        <begin position="681"/>
        <end position="705"/>
    </location>
</feature>
<protein>
    <submittedName>
        <fullName evidence="6">Forkhead box L1 protein</fullName>
    </submittedName>
</protein>
<dbReference type="CDD" id="cd20027">
    <property type="entry name" value="FH_FOXL1"/>
    <property type="match status" value="1"/>
</dbReference>
<keyword evidence="7" id="KW-1185">Reference proteome</keyword>
<feature type="compositionally biased region" description="Polar residues" evidence="4">
    <location>
        <begin position="550"/>
        <end position="577"/>
    </location>
</feature>
<dbReference type="PANTHER" id="PTHR11829:SF388">
    <property type="entry name" value="FORK HEAD DOMAIN-CONTAINING PROTEIN L1-RELATED"/>
    <property type="match status" value="1"/>
</dbReference>
<dbReference type="GO" id="GO:0000981">
    <property type="term" value="F:DNA-binding transcription factor activity, RNA polymerase II-specific"/>
    <property type="evidence" value="ECO:0007669"/>
    <property type="project" value="TreeGrafter"/>
</dbReference>
<name>A0AAV4HW41_9GAST</name>
<dbReference type="InterPro" id="IPR036390">
    <property type="entry name" value="WH_DNA-bd_sf"/>
</dbReference>
<feature type="compositionally biased region" description="Polar residues" evidence="4">
    <location>
        <begin position="280"/>
        <end position="297"/>
    </location>
</feature>
<evidence type="ECO:0000313" key="6">
    <source>
        <dbReference type="EMBL" id="GFS00972.1"/>
    </source>
</evidence>
<dbReference type="GO" id="GO:0009653">
    <property type="term" value="P:anatomical structure morphogenesis"/>
    <property type="evidence" value="ECO:0007669"/>
    <property type="project" value="TreeGrafter"/>
</dbReference>
<feature type="domain" description="Fork-head" evidence="5">
    <location>
        <begin position="129"/>
        <end position="223"/>
    </location>
</feature>
<dbReference type="FunFam" id="1.10.10.10:FF:001472">
    <property type="entry name" value="Forkhead domain protein 1"/>
    <property type="match status" value="1"/>
</dbReference>
<dbReference type="InterPro" id="IPR036388">
    <property type="entry name" value="WH-like_DNA-bd_sf"/>
</dbReference>
<dbReference type="PROSITE" id="PS00657">
    <property type="entry name" value="FORK_HEAD_1"/>
    <property type="match status" value="1"/>
</dbReference>
<evidence type="ECO:0000256" key="1">
    <source>
        <dbReference type="ARBA" id="ARBA00023125"/>
    </source>
</evidence>
<dbReference type="Pfam" id="PF00250">
    <property type="entry name" value="Forkhead"/>
    <property type="match status" value="1"/>
</dbReference>
<dbReference type="PRINTS" id="PR00053">
    <property type="entry name" value="FORKHEAD"/>
</dbReference>
<feature type="compositionally biased region" description="Polar residues" evidence="4">
    <location>
        <begin position="254"/>
        <end position="267"/>
    </location>
</feature>
<dbReference type="Gene3D" id="1.10.10.10">
    <property type="entry name" value="Winged helix-like DNA-binding domain superfamily/Winged helix DNA-binding domain"/>
    <property type="match status" value="1"/>
</dbReference>
<dbReference type="GO" id="GO:0030154">
    <property type="term" value="P:cell differentiation"/>
    <property type="evidence" value="ECO:0007669"/>
    <property type="project" value="TreeGrafter"/>
</dbReference>
<dbReference type="InterPro" id="IPR030456">
    <property type="entry name" value="TF_fork_head_CS_2"/>
</dbReference>
<dbReference type="SUPFAM" id="SSF46785">
    <property type="entry name" value="Winged helix' DNA-binding domain"/>
    <property type="match status" value="1"/>
</dbReference>
<dbReference type="InterPro" id="IPR001766">
    <property type="entry name" value="Fork_head_dom"/>
</dbReference>
<keyword evidence="1 3" id="KW-0238">DNA-binding</keyword>
<dbReference type="Proteomes" id="UP000762676">
    <property type="component" value="Unassembled WGS sequence"/>
</dbReference>
<feature type="region of interest" description="Disordered" evidence="4">
    <location>
        <begin position="463"/>
        <end position="577"/>
    </location>
</feature>
<comment type="subcellular location">
    <subcellularLocation>
        <location evidence="3">Nucleus</location>
    </subcellularLocation>
</comment>
<feature type="compositionally biased region" description="Basic and acidic residues" evidence="4">
    <location>
        <begin position="681"/>
        <end position="697"/>
    </location>
</feature>
<evidence type="ECO:0000259" key="5">
    <source>
        <dbReference type="PROSITE" id="PS50039"/>
    </source>
</evidence>
<dbReference type="InterPro" id="IPR018122">
    <property type="entry name" value="TF_fork_head_CS_1"/>
</dbReference>
<dbReference type="PANTHER" id="PTHR11829">
    <property type="entry name" value="FORKHEAD BOX PROTEIN"/>
    <property type="match status" value="1"/>
</dbReference>